<dbReference type="SUPFAM" id="SSF53795">
    <property type="entry name" value="PEP carboxykinase-like"/>
    <property type="match status" value="1"/>
</dbReference>
<gene>
    <name evidence="1" type="ORF">ACFFVB_00075</name>
</gene>
<protein>
    <submittedName>
        <fullName evidence="1">Uncharacterized protein</fullName>
    </submittedName>
</protein>
<accession>A0ABV5EWA0</accession>
<dbReference type="InterPro" id="IPR027417">
    <property type="entry name" value="P-loop_NTPase"/>
</dbReference>
<organism evidence="1 2">
    <name type="scientific">Formosa undariae</name>
    <dbReference type="NCBI Taxonomy" id="1325436"/>
    <lineage>
        <taxon>Bacteria</taxon>
        <taxon>Pseudomonadati</taxon>
        <taxon>Bacteroidota</taxon>
        <taxon>Flavobacteriia</taxon>
        <taxon>Flavobacteriales</taxon>
        <taxon>Flavobacteriaceae</taxon>
        <taxon>Formosa</taxon>
    </lineage>
</organism>
<keyword evidence="2" id="KW-1185">Reference proteome</keyword>
<dbReference type="Proteomes" id="UP001589605">
    <property type="component" value="Unassembled WGS sequence"/>
</dbReference>
<dbReference type="EMBL" id="JBHMEZ010000001">
    <property type="protein sequence ID" value="MFB9051461.1"/>
    <property type="molecule type" value="Genomic_DNA"/>
</dbReference>
<dbReference type="RefSeq" id="WP_382379903.1">
    <property type="nucleotide sequence ID" value="NZ_JBHMEZ010000001.1"/>
</dbReference>
<evidence type="ECO:0000313" key="2">
    <source>
        <dbReference type="Proteomes" id="UP001589605"/>
    </source>
</evidence>
<sequence length="376" mass="42958">MNTNLKPKYTQSIIDYNILWFEPSNQYAILNNGLFYCINTYLELDTKTLCLSAYKNELKLSHEDACDLYTDVSQFLIDRNTHEPEELKRNYNLNLDKRVISKSYASGKLNFQVHVQSEELFSYIHPQICHLETTTTSKPDLWFDIYEEDNQLIFFKNNQFIKACEAQHFHQLQGKFNMELISSLYNKEEHDWIGLFHASTVATDSESVMLIGTSGSGKSTLTTILSHNGYQLIADDTTPILRADLNTYYFPGGISIKPGAFSTIKTFIPDFDNLPQSFLRAYKGGIKYIAPPTPTKNHVPCKSIVLVNHKADAEVVLETIDAKTALEVLIPDSWISPKAENAKAFLNWISTITFYKLTYSNNQDAIDVFSTIFKNE</sequence>
<reference evidence="1 2" key="1">
    <citation type="submission" date="2024-09" db="EMBL/GenBank/DDBJ databases">
        <authorList>
            <person name="Sun Q."/>
            <person name="Mori K."/>
        </authorList>
    </citation>
    <scope>NUCLEOTIDE SEQUENCE [LARGE SCALE GENOMIC DNA]</scope>
    <source>
        <strain evidence="1 2">CECT 8286</strain>
    </source>
</reference>
<name>A0ABV5EWA0_9FLAO</name>
<dbReference type="Gene3D" id="3.40.50.300">
    <property type="entry name" value="P-loop containing nucleotide triphosphate hydrolases"/>
    <property type="match status" value="1"/>
</dbReference>
<proteinExistence type="predicted"/>
<comment type="caution">
    <text evidence="1">The sequence shown here is derived from an EMBL/GenBank/DDBJ whole genome shotgun (WGS) entry which is preliminary data.</text>
</comment>
<evidence type="ECO:0000313" key="1">
    <source>
        <dbReference type="EMBL" id="MFB9051461.1"/>
    </source>
</evidence>